<dbReference type="RefSeq" id="XP_033389241.1">
    <property type="nucleotide sequence ID" value="XM_033533452.1"/>
</dbReference>
<feature type="region of interest" description="Disordered" evidence="2">
    <location>
        <begin position="1"/>
        <end position="40"/>
    </location>
</feature>
<dbReference type="OrthoDB" id="3934814at2759"/>
<evidence type="ECO:0000313" key="4">
    <source>
        <dbReference type="Proteomes" id="UP000799778"/>
    </source>
</evidence>
<feature type="coiled-coil region" evidence="1">
    <location>
        <begin position="68"/>
        <end position="114"/>
    </location>
</feature>
<sequence>MARSEVDASIPQRARNQGGNTTTAKSESQYGIPLPLTPPGDLLTDLNLRQVLDLGHALRSPENDDSEVEQLRQQISTDRKELGALLQQRYQERDDDLKERNENFKNLIMQALAEPPPLTGKGSNTVNYPGTSITMNKHGITAHKVLNDSARLVKEYERLEKMVTRFSESDDNTSSMKDREQEMENIRGTLEMGRRVALRNVKKVLAGTPHQDTDQDDADTKGECANQTGGLMLGKEVPLDYTLANALQYAERGVKRMAKGLSQEEMDL</sequence>
<evidence type="ECO:0000313" key="3">
    <source>
        <dbReference type="EMBL" id="KAF2020902.1"/>
    </source>
</evidence>
<keyword evidence="4" id="KW-1185">Reference proteome</keyword>
<gene>
    <name evidence="3" type="ORF">BU24DRAFT_487426</name>
</gene>
<evidence type="ECO:0000256" key="1">
    <source>
        <dbReference type="SAM" id="Coils"/>
    </source>
</evidence>
<evidence type="ECO:0000256" key="2">
    <source>
        <dbReference type="SAM" id="MobiDB-lite"/>
    </source>
</evidence>
<keyword evidence="1" id="KW-0175">Coiled coil</keyword>
<protein>
    <submittedName>
        <fullName evidence="3">Uncharacterized protein</fullName>
    </submittedName>
</protein>
<dbReference type="GeneID" id="54290849"/>
<dbReference type="Proteomes" id="UP000799778">
    <property type="component" value="Unassembled WGS sequence"/>
</dbReference>
<name>A0A6A5Y5S1_9PLEO</name>
<proteinExistence type="predicted"/>
<accession>A0A6A5Y5S1</accession>
<reference evidence="3" key="1">
    <citation type="journal article" date="2020" name="Stud. Mycol.">
        <title>101 Dothideomycetes genomes: a test case for predicting lifestyles and emergence of pathogens.</title>
        <authorList>
            <person name="Haridas S."/>
            <person name="Albert R."/>
            <person name="Binder M."/>
            <person name="Bloem J."/>
            <person name="Labutti K."/>
            <person name="Salamov A."/>
            <person name="Andreopoulos B."/>
            <person name="Baker S."/>
            <person name="Barry K."/>
            <person name="Bills G."/>
            <person name="Bluhm B."/>
            <person name="Cannon C."/>
            <person name="Castanera R."/>
            <person name="Culley D."/>
            <person name="Daum C."/>
            <person name="Ezra D."/>
            <person name="Gonzalez J."/>
            <person name="Henrissat B."/>
            <person name="Kuo A."/>
            <person name="Liang C."/>
            <person name="Lipzen A."/>
            <person name="Lutzoni F."/>
            <person name="Magnuson J."/>
            <person name="Mondo S."/>
            <person name="Nolan M."/>
            <person name="Ohm R."/>
            <person name="Pangilinan J."/>
            <person name="Park H.-J."/>
            <person name="Ramirez L."/>
            <person name="Alfaro M."/>
            <person name="Sun H."/>
            <person name="Tritt A."/>
            <person name="Yoshinaga Y."/>
            <person name="Zwiers L.-H."/>
            <person name="Turgeon B."/>
            <person name="Goodwin S."/>
            <person name="Spatafora J."/>
            <person name="Crous P."/>
            <person name="Grigoriev I."/>
        </authorList>
    </citation>
    <scope>NUCLEOTIDE SEQUENCE</scope>
    <source>
        <strain evidence="3">CBS 175.79</strain>
    </source>
</reference>
<feature type="compositionally biased region" description="Polar residues" evidence="2">
    <location>
        <begin position="14"/>
        <end position="29"/>
    </location>
</feature>
<dbReference type="EMBL" id="ML978066">
    <property type="protein sequence ID" value="KAF2020902.1"/>
    <property type="molecule type" value="Genomic_DNA"/>
</dbReference>
<dbReference type="AlphaFoldDB" id="A0A6A5Y5S1"/>
<organism evidence="3 4">
    <name type="scientific">Aaosphaeria arxii CBS 175.79</name>
    <dbReference type="NCBI Taxonomy" id="1450172"/>
    <lineage>
        <taxon>Eukaryota</taxon>
        <taxon>Fungi</taxon>
        <taxon>Dikarya</taxon>
        <taxon>Ascomycota</taxon>
        <taxon>Pezizomycotina</taxon>
        <taxon>Dothideomycetes</taxon>
        <taxon>Pleosporomycetidae</taxon>
        <taxon>Pleosporales</taxon>
        <taxon>Pleosporales incertae sedis</taxon>
        <taxon>Aaosphaeria</taxon>
    </lineage>
</organism>